<evidence type="ECO:0000259" key="1">
    <source>
        <dbReference type="PROSITE" id="PS50035"/>
    </source>
</evidence>
<reference evidence="2 3" key="1">
    <citation type="journal article" date="2013" name="Genome Announc.">
        <title>Draft Genome of the Marine Gammaproteobacterium Halomonas titanicae.</title>
        <authorList>
            <person name="Sanchez-Porro C."/>
            <person name="de la Haba R.R."/>
            <person name="Cruz-Hernandez N."/>
            <person name="Gonzalez J.M."/>
            <person name="Reyes-Guirao C."/>
            <person name="Navarro-Sampedro L."/>
            <person name="Carballo M."/>
            <person name="Ventosa A."/>
        </authorList>
    </citation>
    <scope>NUCLEOTIDE SEQUENCE [LARGE SCALE GENOMIC DNA]</scope>
    <source>
        <strain evidence="2 3">BH1</strain>
    </source>
</reference>
<proteinExistence type="predicted"/>
<dbReference type="EMBL" id="AOPO01000006">
    <property type="protein sequence ID" value="ELY21420.1"/>
    <property type="molecule type" value="Genomic_DNA"/>
</dbReference>
<gene>
    <name evidence="2" type="ORF">HALTITAN_1805</name>
</gene>
<dbReference type="GO" id="GO:0032049">
    <property type="term" value="P:cardiolipin biosynthetic process"/>
    <property type="evidence" value="ECO:0007669"/>
    <property type="project" value="UniProtKB-ARBA"/>
</dbReference>
<dbReference type="PATRIC" id="fig|1204738.3.peg.2710"/>
<dbReference type="InterPro" id="IPR001736">
    <property type="entry name" value="PLipase_D/transphosphatidylase"/>
</dbReference>
<dbReference type="PROSITE" id="PS50035">
    <property type="entry name" value="PLD"/>
    <property type="match status" value="1"/>
</dbReference>
<protein>
    <recommendedName>
        <fullName evidence="1">PLD phosphodiesterase domain-containing protein</fullName>
    </recommendedName>
</protein>
<dbReference type="Proteomes" id="UP000011651">
    <property type="component" value="Unassembled WGS sequence"/>
</dbReference>
<accession>L9U935</accession>
<evidence type="ECO:0000313" key="2">
    <source>
        <dbReference type="EMBL" id="ELY21420.1"/>
    </source>
</evidence>
<dbReference type="InterPro" id="IPR025202">
    <property type="entry name" value="PLD-like_dom"/>
</dbReference>
<dbReference type="Gene3D" id="3.30.870.10">
    <property type="entry name" value="Endonuclease Chain A"/>
    <property type="match status" value="2"/>
</dbReference>
<dbReference type="GO" id="GO:0016020">
    <property type="term" value="C:membrane"/>
    <property type="evidence" value="ECO:0007669"/>
    <property type="project" value="TreeGrafter"/>
</dbReference>
<dbReference type="PANTHER" id="PTHR21248:SF23">
    <property type="entry name" value="CARDIOLIPIN SYNTHASE B"/>
    <property type="match status" value="1"/>
</dbReference>
<dbReference type="Pfam" id="PF13091">
    <property type="entry name" value="PLDc_2"/>
    <property type="match status" value="2"/>
</dbReference>
<evidence type="ECO:0000313" key="3">
    <source>
        <dbReference type="Proteomes" id="UP000011651"/>
    </source>
</evidence>
<sequence>MYLSVAKQGAPMQNAWREGNRFTLLPEASRFLPAMFEAVHNARHYVLVELYLMESGELADQVIEVLTDAAQRGVRVCLLLDGYGSMGLSGSDRQRLKQGDVQLRFFNPIGFHSLALNLSRDHRKIMVIDGELAFTGGFGAVDEFLNAWYEIALRIEGPVVADWELLFRRLWHSRLTRVEKGDRRAAALPERREPQALANGVPGRAMSARGYRYQAIRHSLHYRVSQVNERLWLCTPYFVPTFALRRRLVRAARRGIDVRLLLPGAKHDHPSVRFAGQRFYHTMLKAGVRIFEFQPTFIHAKFVLADEWVSIGSCNFDHWNLHWNLEANQEAMDPKLAADVRELFERNFAASQEVDAAAWAARPWRQRAREWIYGVLDAMVTRLK</sequence>
<dbReference type="SMART" id="SM00155">
    <property type="entry name" value="PLDc"/>
    <property type="match status" value="2"/>
</dbReference>
<dbReference type="SUPFAM" id="SSF56024">
    <property type="entry name" value="Phospholipase D/nuclease"/>
    <property type="match status" value="2"/>
</dbReference>
<dbReference type="PANTHER" id="PTHR21248">
    <property type="entry name" value="CARDIOLIPIN SYNTHASE"/>
    <property type="match status" value="1"/>
</dbReference>
<organism evidence="2 3">
    <name type="scientific">Vreelandella titanicae BH1</name>
    <dbReference type="NCBI Taxonomy" id="1204738"/>
    <lineage>
        <taxon>Bacteria</taxon>
        <taxon>Pseudomonadati</taxon>
        <taxon>Pseudomonadota</taxon>
        <taxon>Gammaproteobacteria</taxon>
        <taxon>Oceanospirillales</taxon>
        <taxon>Halomonadaceae</taxon>
        <taxon>Vreelandella</taxon>
    </lineage>
</organism>
<dbReference type="AlphaFoldDB" id="L9U935"/>
<dbReference type="GO" id="GO:0008808">
    <property type="term" value="F:cardiolipin synthase activity"/>
    <property type="evidence" value="ECO:0007669"/>
    <property type="project" value="TreeGrafter"/>
</dbReference>
<feature type="domain" description="PLD phosphodiesterase" evidence="1">
    <location>
        <begin position="117"/>
        <end position="144"/>
    </location>
</feature>
<dbReference type="CDD" id="cd09110">
    <property type="entry name" value="PLDc_CLS_1"/>
    <property type="match status" value="1"/>
</dbReference>
<name>L9U935_9GAMM</name>
<comment type="caution">
    <text evidence="2">The sequence shown here is derived from an EMBL/GenBank/DDBJ whole genome shotgun (WGS) entry which is preliminary data.</text>
</comment>